<reference evidence="1 2" key="1">
    <citation type="submission" date="2023-03" db="EMBL/GenBank/DDBJ databases">
        <authorList>
            <person name="Kaur S."/>
            <person name="Espinosa-Saiz D."/>
            <person name="Velazquez E."/>
            <person name="Menendez E."/>
            <person name="diCenzo G.C."/>
        </authorList>
    </citation>
    <scope>NUCLEOTIDE SEQUENCE [LARGE SCALE GENOMIC DNA]</scope>
    <source>
        <strain evidence="1 2">LMG 24692</strain>
    </source>
</reference>
<dbReference type="Gene3D" id="3.30.460.10">
    <property type="entry name" value="Beta Polymerase, domain 2"/>
    <property type="match status" value="1"/>
</dbReference>
<dbReference type="SUPFAM" id="SSF81301">
    <property type="entry name" value="Nucleotidyltransferase"/>
    <property type="match status" value="1"/>
</dbReference>
<dbReference type="InterPro" id="IPR007344">
    <property type="entry name" value="GrpB/CoaE"/>
</dbReference>
<dbReference type="PANTHER" id="PTHR34822">
    <property type="entry name" value="GRPB DOMAIN PROTEIN (AFU_ORTHOLOGUE AFUA_1G01530)"/>
    <property type="match status" value="1"/>
</dbReference>
<sequence length="167" mass="18480">MSAIKVVDYDPAWPGLFEEEKSRIVGLIGDMVDEIHHVGSTSVVGLCAKPKIDIDAVLCSDARVVEAVERVKALADFTFHGDPYGDGMWTFTSGHGSYGTRLYLCGPENPTHVKRMLFRDWLRTHPEDAAEYAALKRKLATETNGDWKFYTGGKSDFVAKIVRLASA</sequence>
<name>A0ABY8D9A8_9HYPH</name>
<dbReference type="PANTHER" id="PTHR34822:SF1">
    <property type="entry name" value="GRPB FAMILY PROTEIN"/>
    <property type="match status" value="1"/>
</dbReference>
<dbReference type="Pfam" id="PF04229">
    <property type="entry name" value="GrpB"/>
    <property type="match status" value="1"/>
</dbReference>
<proteinExistence type="predicted"/>
<organism evidence="1 2">
    <name type="scientific">Sinorhizobium garamanticum</name>
    <dbReference type="NCBI Taxonomy" id="680247"/>
    <lineage>
        <taxon>Bacteria</taxon>
        <taxon>Pseudomonadati</taxon>
        <taxon>Pseudomonadota</taxon>
        <taxon>Alphaproteobacteria</taxon>
        <taxon>Hyphomicrobiales</taxon>
        <taxon>Rhizobiaceae</taxon>
        <taxon>Sinorhizobium/Ensifer group</taxon>
        <taxon>Sinorhizobium</taxon>
    </lineage>
</organism>
<dbReference type="EMBL" id="CP120373">
    <property type="protein sequence ID" value="WEX86652.1"/>
    <property type="molecule type" value="Genomic_DNA"/>
</dbReference>
<gene>
    <name evidence="1" type="ORF">PZN02_002962</name>
</gene>
<dbReference type="Proteomes" id="UP001229355">
    <property type="component" value="Chromosome 1"/>
</dbReference>
<evidence type="ECO:0000313" key="2">
    <source>
        <dbReference type="Proteomes" id="UP001229355"/>
    </source>
</evidence>
<protein>
    <submittedName>
        <fullName evidence="1">GrpB family protein</fullName>
    </submittedName>
</protein>
<dbReference type="InterPro" id="IPR043519">
    <property type="entry name" value="NT_sf"/>
</dbReference>
<accession>A0ABY8D9A8</accession>
<keyword evidence="2" id="KW-1185">Reference proteome</keyword>
<dbReference type="RefSeq" id="WP_280658721.1">
    <property type="nucleotide sequence ID" value="NZ_CP120373.1"/>
</dbReference>
<evidence type="ECO:0000313" key="1">
    <source>
        <dbReference type="EMBL" id="WEX86652.1"/>
    </source>
</evidence>